<organism evidence="2 3">
    <name type="scientific">Streptomyces colonosanans</name>
    <dbReference type="NCBI Taxonomy" id="1428652"/>
    <lineage>
        <taxon>Bacteria</taxon>
        <taxon>Bacillati</taxon>
        <taxon>Actinomycetota</taxon>
        <taxon>Actinomycetes</taxon>
        <taxon>Kitasatosporales</taxon>
        <taxon>Streptomycetaceae</taxon>
        <taxon>Streptomyces</taxon>
    </lineage>
</organism>
<dbReference type="PANTHER" id="PTHR43798:SF33">
    <property type="entry name" value="HYDROLASE, PUTATIVE (AFU_ORTHOLOGUE AFUA_2G14860)-RELATED"/>
    <property type="match status" value="1"/>
</dbReference>
<name>A0A1S2P014_9ACTN</name>
<accession>A0A1S2P014</accession>
<dbReference type="InterPro" id="IPR029058">
    <property type="entry name" value="AB_hydrolase_fold"/>
</dbReference>
<proteinExistence type="predicted"/>
<dbReference type="EMBL" id="MLYP01000075">
    <property type="protein sequence ID" value="OIJ86474.1"/>
    <property type="molecule type" value="Genomic_DNA"/>
</dbReference>
<dbReference type="GO" id="GO:0016020">
    <property type="term" value="C:membrane"/>
    <property type="evidence" value="ECO:0007669"/>
    <property type="project" value="TreeGrafter"/>
</dbReference>
<dbReference type="STRING" id="1428652.BIV24_26440"/>
<dbReference type="Proteomes" id="UP000179935">
    <property type="component" value="Unassembled WGS sequence"/>
</dbReference>
<dbReference type="AlphaFoldDB" id="A0A1S2P014"/>
<reference evidence="2 3" key="1">
    <citation type="submission" date="2016-10" db="EMBL/GenBank/DDBJ databases">
        <title>Genome sequence of Streptomyces sp. MUSC 93.</title>
        <authorList>
            <person name="Lee L.-H."/>
            <person name="Ser H.-L."/>
            <person name="Law J.W.-F."/>
        </authorList>
    </citation>
    <scope>NUCLEOTIDE SEQUENCE [LARGE SCALE GENOMIC DNA]</scope>
    <source>
        <strain evidence="2 3">MUSC 93</strain>
    </source>
</reference>
<dbReference type="GO" id="GO:0003824">
    <property type="term" value="F:catalytic activity"/>
    <property type="evidence" value="ECO:0007669"/>
    <property type="project" value="UniProtKB-ARBA"/>
</dbReference>
<dbReference type="InterPro" id="IPR000073">
    <property type="entry name" value="AB_hydrolase_1"/>
</dbReference>
<evidence type="ECO:0000259" key="1">
    <source>
        <dbReference type="Pfam" id="PF00561"/>
    </source>
</evidence>
<gene>
    <name evidence="2" type="ORF">BIV24_26440</name>
</gene>
<dbReference type="SUPFAM" id="SSF53474">
    <property type="entry name" value="alpha/beta-Hydrolases"/>
    <property type="match status" value="1"/>
</dbReference>
<comment type="caution">
    <text evidence="2">The sequence shown here is derived from an EMBL/GenBank/DDBJ whole genome shotgun (WGS) entry which is preliminary data.</text>
</comment>
<keyword evidence="3" id="KW-1185">Reference proteome</keyword>
<dbReference type="Gene3D" id="3.40.50.1820">
    <property type="entry name" value="alpha/beta hydrolase"/>
    <property type="match status" value="1"/>
</dbReference>
<evidence type="ECO:0000313" key="2">
    <source>
        <dbReference type="EMBL" id="OIJ86474.1"/>
    </source>
</evidence>
<sequence>MPYFNSYDGTTLFYSVTGRGPALVCLAGGPGADVRDLGSLSGLDGFRTLVMLDGRAAGRSEVPTDRASCAFTEQARDLEELRRQLEIERLDVLAHSAGTLTAQAFAADHPEKLGRLILITPVGLVSREVDEAEVTVIRTRRADEPGSAEALAAGAQPWSYGAWSDATRRHYEAEATYPQPPSWLREAFYVRPVSGAAAATAVARRAAVLSPVLVVAGSEDGVAGVRTPRRVASCYPVGRLEILSGCGHWPWIDEPTAFRDLVTGFLDD</sequence>
<dbReference type="RefSeq" id="WP_071368966.1">
    <property type="nucleotide sequence ID" value="NZ_MLYP01000075.1"/>
</dbReference>
<dbReference type="InterPro" id="IPR050266">
    <property type="entry name" value="AB_hydrolase_sf"/>
</dbReference>
<dbReference type="PANTHER" id="PTHR43798">
    <property type="entry name" value="MONOACYLGLYCEROL LIPASE"/>
    <property type="match status" value="1"/>
</dbReference>
<dbReference type="Pfam" id="PF00561">
    <property type="entry name" value="Abhydrolase_1"/>
    <property type="match status" value="1"/>
</dbReference>
<protein>
    <recommendedName>
        <fullName evidence="1">AB hydrolase-1 domain-containing protein</fullName>
    </recommendedName>
</protein>
<evidence type="ECO:0000313" key="3">
    <source>
        <dbReference type="Proteomes" id="UP000179935"/>
    </source>
</evidence>
<feature type="domain" description="AB hydrolase-1" evidence="1">
    <location>
        <begin position="21"/>
        <end position="255"/>
    </location>
</feature>